<protein>
    <submittedName>
        <fullName evidence="2">Uncharacterized protein</fullName>
    </submittedName>
</protein>
<name>A0A8X6KM85_TRICU</name>
<proteinExistence type="predicted"/>
<comment type="caution">
    <text evidence="2">The sequence shown here is derived from an EMBL/GenBank/DDBJ whole genome shotgun (WGS) entry which is preliminary data.</text>
</comment>
<reference evidence="2" key="1">
    <citation type="submission" date="2020-07" db="EMBL/GenBank/DDBJ databases">
        <title>Multicomponent nature underlies the extraordinary mechanical properties of spider dragline silk.</title>
        <authorList>
            <person name="Kono N."/>
            <person name="Nakamura H."/>
            <person name="Mori M."/>
            <person name="Yoshida Y."/>
            <person name="Ohtoshi R."/>
            <person name="Malay A.D."/>
            <person name="Moran D.A.P."/>
            <person name="Tomita M."/>
            <person name="Numata K."/>
            <person name="Arakawa K."/>
        </authorList>
    </citation>
    <scope>NUCLEOTIDE SEQUENCE</scope>
</reference>
<organism evidence="2 3">
    <name type="scientific">Trichonephila clavata</name>
    <name type="common">Joro spider</name>
    <name type="synonym">Nephila clavata</name>
    <dbReference type="NCBI Taxonomy" id="2740835"/>
    <lineage>
        <taxon>Eukaryota</taxon>
        <taxon>Metazoa</taxon>
        <taxon>Ecdysozoa</taxon>
        <taxon>Arthropoda</taxon>
        <taxon>Chelicerata</taxon>
        <taxon>Arachnida</taxon>
        <taxon>Araneae</taxon>
        <taxon>Araneomorphae</taxon>
        <taxon>Entelegynae</taxon>
        <taxon>Araneoidea</taxon>
        <taxon>Nephilidae</taxon>
        <taxon>Trichonephila</taxon>
    </lineage>
</organism>
<dbReference type="AlphaFoldDB" id="A0A8X6KM85"/>
<dbReference type="EMBL" id="BMAO01031894">
    <property type="protein sequence ID" value="GFQ78379.1"/>
    <property type="molecule type" value="Genomic_DNA"/>
</dbReference>
<evidence type="ECO:0000313" key="2">
    <source>
        <dbReference type="EMBL" id="GFQ78379.1"/>
    </source>
</evidence>
<accession>A0A8X6KM85</accession>
<feature type="region of interest" description="Disordered" evidence="1">
    <location>
        <begin position="1"/>
        <end position="28"/>
    </location>
</feature>
<evidence type="ECO:0000313" key="3">
    <source>
        <dbReference type="Proteomes" id="UP000887116"/>
    </source>
</evidence>
<sequence length="81" mass="8948">MLMAQLQHSSDMVSSRKGMEGEGMTPFSPTQAIAAKTGISRSQFSLPYDAENACKRCHSITIMSSNRTSTDASYKYRYAET</sequence>
<evidence type="ECO:0000256" key="1">
    <source>
        <dbReference type="SAM" id="MobiDB-lite"/>
    </source>
</evidence>
<gene>
    <name evidence="2" type="primary">AVEN_239705_1</name>
    <name evidence="2" type="ORF">TNCT_474711</name>
</gene>
<feature type="compositionally biased region" description="Polar residues" evidence="1">
    <location>
        <begin position="1"/>
        <end position="13"/>
    </location>
</feature>
<dbReference type="Proteomes" id="UP000887116">
    <property type="component" value="Unassembled WGS sequence"/>
</dbReference>
<dbReference type="OrthoDB" id="6458921at2759"/>
<keyword evidence="3" id="KW-1185">Reference proteome</keyword>